<gene>
    <name evidence="2" type="primary">pucR_6</name>
    <name evidence="2" type="ORF">H0A61_01492</name>
</gene>
<dbReference type="PANTHER" id="PTHR33744:SF15">
    <property type="entry name" value="CARBOHYDRATE DIACID REGULATOR"/>
    <property type="match status" value="1"/>
</dbReference>
<evidence type="ECO:0000313" key="2">
    <source>
        <dbReference type="EMBL" id="QSQ09133.1"/>
    </source>
</evidence>
<dbReference type="InterPro" id="IPR009057">
    <property type="entry name" value="Homeodomain-like_sf"/>
</dbReference>
<reference evidence="2" key="1">
    <citation type="submission" date="2020-07" db="EMBL/GenBank/DDBJ databases">
        <title>Koleobacter methoxysyntrophicus gen. nov., sp. nov., a novel anaerobic bacterium isolated from deep subsurface oil field and proposal of Koleobacterales ord. nov. in the phylum Firmicutes.</title>
        <authorList>
            <person name="Sakamoto S."/>
            <person name="Tamaki H."/>
        </authorList>
    </citation>
    <scope>NUCLEOTIDE SEQUENCE</scope>
    <source>
        <strain evidence="2">NRmbB1</strain>
    </source>
</reference>
<dbReference type="PANTHER" id="PTHR33744">
    <property type="entry name" value="CARBOHYDRATE DIACID REGULATOR"/>
    <property type="match status" value="1"/>
</dbReference>
<dbReference type="InterPro" id="IPR042070">
    <property type="entry name" value="PucR_C-HTH_sf"/>
</dbReference>
<protein>
    <submittedName>
        <fullName evidence="2">Purine catabolism regulatory protein</fullName>
    </submittedName>
</protein>
<evidence type="ECO:0000313" key="3">
    <source>
        <dbReference type="Proteomes" id="UP000662904"/>
    </source>
</evidence>
<feature type="domain" description="PucR C-terminal helix-turn-helix" evidence="1">
    <location>
        <begin position="239"/>
        <end position="292"/>
    </location>
</feature>
<sequence length="300" mass="34572">MEKTLSKILLEIKPKLHTPFALFDRKGQKIFGDDLKGKVRKMEVRLCGTKYVLLADLPSTQMKDFCLLMEGFINSRFNEMLRALIQGKNLNLQLENFPFPCGLVLIKSDALAELELFLQDLFEEGFMMNIEGFLLLIFPMNSIEEIKETSQALYQTISEEISSRAVISIGGIADSREELTKVYCNAKKALIFPLLPKKGVLYYPEMALERLLLSLPEKDRQVFIDEMGINLKKLDEETLKTIQVVLECNLNMAEAARRLYIHRNTLMYRLDKVFSLTGLDLRNFKDAVKMEIYFTLNALF</sequence>
<evidence type="ECO:0000259" key="1">
    <source>
        <dbReference type="Pfam" id="PF13556"/>
    </source>
</evidence>
<keyword evidence="3" id="KW-1185">Reference proteome</keyword>
<dbReference type="InterPro" id="IPR051448">
    <property type="entry name" value="CdaR-like_regulators"/>
</dbReference>
<dbReference type="Proteomes" id="UP000662904">
    <property type="component" value="Chromosome"/>
</dbReference>
<dbReference type="SUPFAM" id="SSF46689">
    <property type="entry name" value="Homeodomain-like"/>
    <property type="match status" value="1"/>
</dbReference>
<accession>A0A8A0RLK7</accession>
<dbReference type="EMBL" id="CP059066">
    <property type="protein sequence ID" value="QSQ09133.1"/>
    <property type="molecule type" value="Genomic_DNA"/>
</dbReference>
<dbReference type="AlphaFoldDB" id="A0A8A0RLK7"/>
<name>A0A8A0RLK7_9FIRM</name>
<dbReference type="Gene3D" id="1.10.10.2840">
    <property type="entry name" value="PucR C-terminal helix-turn-helix domain"/>
    <property type="match status" value="1"/>
</dbReference>
<proteinExistence type="predicted"/>
<dbReference type="KEGG" id="kme:H0A61_01492"/>
<organism evidence="2 3">
    <name type="scientific">Koleobacter methoxysyntrophicus</name>
    <dbReference type="NCBI Taxonomy" id="2751313"/>
    <lineage>
        <taxon>Bacteria</taxon>
        <taxon>Bacillati</taxon>
        <taxon>Bacillota</taxon>
        <taxon>Clostridia</taxon>
        <taxon>Koleobacterales</taxon>
        <taxon>Koleobacteraceae</taxon>
        <taxon>Koleobacter</taxon>
    </lineage>
</organism>
<dbReference type="Pfam" id="PF13556">
    <property type="entry name" value="HTH_30"/>
    <property type="match status" value="1"/>
</dbReference>
<dbReference type="InterPro" id="IPR025736">
    <property type="entry name" value="PucR_C-HTH_dom"/>
</dbReference>